<dbReference type="InterPro" id="IPR004358">
    <property type="entry name" value="Sig_transdc_His_kin-like_C"/>
</dbReference>
<dbReference type="InterPro" id="IPR000014">
    <property type="entry name" value="PAS"/>
</dbReference>
<evidence type="ECO:0000256" key="1">
    <source>
        <dbReference type="ARBA" id="ARBA00000085"/>
    </source>
</evidence>
<evidence type="ECO:0000256" key="4">
    <source>
        <dbReference type="ARBA" id="ARBA00022679"/>
    </source>
</evidence>
<sequence>MNAEELFSGTGEMAARMRAMDWASTPVGPVERWPGSLRTTVQTLLHSRHPMFLWWGPQLIQFYNDAYVPSFGKGKHPAALGRPGRETWPEIWPIIGPQIEDVMREGKASWNEDQLVPIFRNGRIEDVYWTYGYSPVFDESGKIQGTLVVCTETTGRIFSEQALRRSEDRLRRVVEASGAGTWELEVATGGLTADARMAELFGLLEQTEYGLPQFLERIHPDDVESVRASIAAALAGEAKGHYLREHRMRGSSGERPRWVEARGQVSFDAEGRATRFIGTALDISERKWAEEEGQLARQELQSFLLQAPLGIAILSGPRHVYTFVNAPYMSMLFGGRPATDLLHLPVREALPELEGQGFHEILDGVYQTGKSFHGTKLRASMVQSDGAERELFINFTYQAKRDPAGRIDGILVVIYEVTDQVNEQKEIEQLAENLRAAIVSRDTFLGVASHELNTPLTTLKLQAQMSKRLFANQGLAAFPPARFEKLLDTTLIQVDRLGRLVNDMLDVSRISTGKLTVIPEETNLSDLVREVLGRFTPQFEAAGIQLEQQVADGLVVRLDAARIEQVLTNFITNAIKYAPGKPVHAKLESREGWVKFSLRDEGRGIPPEHHERIFVRFERATSASESSGLGLGLYISKQLILEHGGRISVESEPGQGATFSFELRQGAKDSPGPSGRGGPTPRS</sequence>
<dbReference type="PROSITE" id="PS50112">
    <property type="entry name" value="PAS"/>
    <property type="match status" value="1"/>
</dbReference>
<dbReference type="EC" id="2.7.13.3" evidence="2"/>
<dbReference type="InterPro" id="IPR005467">
    <property type="entry name" value="His_kinase_dom"/>
</dbReference>
<dbReference type="Proteomes" id="UP000315369">
    <property type="component" value="Unassembled WGS sequence"/>
</dbReference>
<dbReference type="Gene3D" id="3.30.565.10">
    <property type="entry name" value="Histidine kinase-like ATPase, C-terminal domain"/>
    <property type="match status" value="1"/>
</dbReference>
<dbReference type="InterPro" id="IPR003661">
    <property type="entry name" value="HisK_dim/P_dom"/>
</dbReference>
<dbReference type="SMART" id="SM00086">
    <property type="entry name" value="PAC"/>
    <property type="match status" value="2"/>
</dbReference>
<evidence type="ECO:0000259" key="9">
    <source>
        <dbReference type="PROSITE" id="PS50113"/>
    </source>
</evidence>
<dbReference type="InterPro" id="IPR035965">
    <property type="entry name" value="PAS-like_dom_sf"/>
</dbReference>
<dbReference type="PROSITE" id="PS50109">
    <property type="entry name" value="HIS_KIN"/>
    <property type="match status" value="1"/>
</dbReference>
<feature type="domain" description="PAS" evidence="8">
    <location>
        <begin position="166"/>
        <end position="237"/>
    </location>
</feature>
<dbReference type="Gene3D" id="1.10.287.130">
    <property type="match status" value="1"/>
</dbReference>
<gene>
    <name evidence="10" type="ORF">FJV41_05990</name>
</gene>
<name>A0A540X836_9BACT</name>
<dbReference type="SUPFAM" id="SSF55785">
    <property type="entry name" value="PYP-like sensor domain (PAS domain)"/>
    <property type="match status" value="3"/>
</dbReference>
<dbReference type="CDD" id="cd00075">
    <property type="entry name" value="HATPase"/>
    <property type="match status" value="1"/>
</dbReference>
<feature type="region of interest" description="Disordered" evidence="6">
    <location>
        <begin position="651"/>
        <end position="683"/>
    </location>
</feature>
<dbReference type="GO" id="GO:0009927">
    <property type="term" value="F:histidine phosphotransfer kinase activity"/>
    <property type="evidence" value="ECO:0007669"/>
    <property type="project" value="TreeGrafter"/>
</dbReference>
<protein>
    <recommendedName>
        <fullName evidence="2">histidine kinase</fullName>
        <ecNumber evidence="2">2.7.13.3</ecNumber>
    </recommendedName>
</protein>
<evidence type="ECO:0000313" key="10">
    <source>
        <dbReference type="EMBL" id="TQF16834.1"/>
    </source>
</evidence>
<dbReference type="InterPro" id="IPR001610">
    <property type="entry name" value="PAC"/>
</dbReference>
<dbReference type="NCBIfam" id="TIGR00229">
    <property type="entry name" value="sensory_box"/>
    <property type="match status" value="1"/>
</dbReference>
<dbReference type="GO" id="GO:0005886">
    <property type="term" value="C:plasma membrane"/>
    <property type="evidence" value="ECO:0007669"/>
    <property type="project" value="TreeGrafter"/>
</dbReference>
<comment type="caution">
    <text evidence="10">The sequence shown here is derived from an EMBL/GenBank/DDBJ whole genome shotgun (WGS) entry which is preliminary data.</text>
</comment>
<proteinExistence type="predicted"/>
<dbReference type="SUPFAM" id="SSF47384">
    <property type="entry name" value="Homodimeric domain of signal transducing histidine kinase"/>
    <property type="match status" value="1"/>
</dbReference>
<dbReference type="PANTHER" id="PTHR43047">
    <property type="entry name" value="TWO-COMPONENT HISTIDINE PROTEIN KINASE"/>
    <property type="match status" value="1"/>
</dbReference>
<keyword evidence="5" id="KW-0418">Kinase</keyword>
<dbReference type="SUPFAM" id="SSF55874">
    <property type="entry name" value="ATPase domain of HSP90 chaperone/DNA topoisomerase II/histidine kinase"/>
    <property type="match status" value="1"/>
</dbReference>
<feature type="domain" description="Histidine kinase" evidence="7">
    <location>
        <begin position="447"/>
        <end position="667"/>
    </location>
</feature>
<dbReference type="CDD" id="cd00082">
    <property type="entry name" value="HisKA"/>
    <property type="match status" value="1"/>
</dbReference>
<dbReference type="OrthoDB" id="9087351at2"/>
<dbReference type="PROSITE" id="PS50113">
    <property type="entry name" value="PAC"/>
    <property type="match status" value="2"/>
</dbReference>
<evidence type="ECO:0000259" key="8">
    <source>
        <dbReference type="PROSITE" id="PS50112"/>
    </source>
</evidence>
<dbReference type="Gene3D" id="3.30.450.20">
    <property type="entry name" value="PAS domain"/>
    <property type="match status" value="3"/>
</dbReference>
<dbReference type="InterPro" id="IPR013655">
    <property type="entry name" value="PAS_fold_3"/>
</dbReference>
<dbReference type="RefSeq" id="WP_141641440.1">
    <property type="nucleotide sequence ID" value="NZ_VIFM01000016.1"/>
</dbReference>
<keyword evidence="3" id="KW-0597">Phosphoprotein</keyword>
<dbReference type="PRINTS" id="PR00344">
    <property type="entry name" value="BCTRLSENSOR"/>
</dbReference>
<feature type="domain" description="PAC" evidence="9">
    <location>
        <begin position="242"/>
        <end position="295"/>
    </location>
</feature>
<evidence type="ECO:0000256" key="2">
    <source>
        <dbReference type="ARBA" id="ARBA00012438"/>
    </source>
</evidence>
<evidence type="ECO:0000313" key="11">
    <source>
        <dbReference type="Proteomes" id="UP000315369"/>
    </source>
</evidence>
<dbReference type="Gene3D" id="2.10.70.100">
    <property type="match status" value="1"/>
</dbReference>
<dbReference type="SMART" id="SM00091">
    <property type="entry name" value="PAS"/>
    <property type="match status" value="2"/>
</dbReference>
<keyword evidence="11" id="KW-1185">Reference proteome</keyword>
<dbReference type="FunFam" id="3.30.565.10:FF:000006">
    <property type="entry name" value="Sensor histidine kinase WalK"/>
    <property type="match status" value="1"/>
</dbReference>
<evidence type="ECO:0000256" key="3">
    <source>
        <dbReference type="ARBA" id="ARBA00022553"/>
    </source>
</evidence>
<feature type="compositionally biased region" description="Gly residues" evidence="6">
    <location>
        <begin position="674"/>
        <end position="683"/>
    </location>
</feature>
<reference evidence="10 11" key="1">
    <citation type="submission" date="2019-06" db="EMBL/GenBank/DDBJ databases">
        <authorList>
            <person name="Livingstone P."/>
            <person name="Whitworth D."/>
        </authorList>
    </citation>
    <scope>NUCLEOTIDE SEQUENCE [LARGE SCALE GENOMIC DNA]</scope>
    <source>
        <strain evidence="10 11">AM401</strain>
    </source>
</reference>
<dbReference type="Pfam" id="PF00512">
    <property type="entry name" value="HisKA"/>
    <property type="match status" value="1"/>
</dbReference>
<dbReference type="Pfam" id="PF08448">
    <property type="entry name" value="PAS_4"/>
    <property type="match status" value="2"/>
</dbReference>
<dbReference type="InterPro" id="IPR036890">
    <property type="entry name" value="HATPase_C_sf"/>
</dbReference>
<dbReference type="GO" id="GO:0000155">
    <property type="term" value="F:phosphorelay sensor kinase activity"/>
    <property type="evidence" value="ECO:0007669"/>
    <property type="project" value="InterPro"/>
</dbReference>
<feature type="domain" description="PAC" evidence="9">
    <location>
        <begin position="375"/>
        <end position="429"/>
    </location>
</feature>
<dbReference type="Pfam" id="PF08447">
    <property type="entry name" value="PAS_3"/>
    <property type="match status" value="1"/>
</dbReference>
<dbReference type="AlphaFoldDB" id="A0A540X836"/>
<dbReference type="EMBL" id="VIFM01000016">
    <property type="protein sequence ID" value="TQF16834.1"/>
    <property type="molecule type" value="Genomic_DNA"/>
</dbReference>
<evidence type="ECO:0000256" key="5">
    <source>
        <dbReference type="ARBA" id="ARBA00022777"/>
    </source>
</evidence>
<dbReference type="InterPro" id="IPR036097">
    <property type="entry name" value="HisK_dim/P_sf"/>
</dbReference>
<dbReference type="InterPro" id="IPR000700">
    <property type="entry name" value="PAS-assoc_C"/>
</dbReference>
<keyword evidence="4" id="KW-0808">Transferase</keyword>
<evidence type="ECO:0000256" key="6">
    <source>
        <dbReference type="SAM" id="MobiDB-lite"/>
    </source>
</evidence>
<dbReference type="CDD" id="cd00130">
    <property type="entry name" value="PAS"/>
    <property type="match status" value="1"/>
</dbReference>
<dbReference type="PANTHER" id="PTHR43047:SF72">
    <property type="entry name" value="OSMOSENSING HISTIDINE PROTEIN KINASE SLN1"/>
    <property type="match status" value="1"/>
</dbReference>
<accession>A0A540X836</accession>
<comment type="catalytic activity">
    <reaction evidence="1">
        <text>ATP + protein L-histidine = ADP + protein N-phospho-L-histidine.</text>
        <dbReference type="EC" id="2.7.13.3"/>
    </reaction>
</comment>
<dbReference type="SMART" id="SM00388">
    <property type="entry name" value="HisKA"/>
    <property type="match status" value="1"/>
</dbReference>
<organism evidence="10 11">
    <name type="scientific">Myxococcus llanfairpwllgwyngyllgogerychwyrndrobwllllantysiliogogogochensis</name>
    <dbReference type="NCBI Taxonomy" id="2590453"/>
    <lineage>
        <taxon>Bacteria</taxon>
        <taxon>Pseudomonadati</taxon>
        <taxon>Myxococcota</taxon>
        <taxon>Myxococcia</taxon>
        <taxon>Myxococcales</taxon>
        <taxon>Cystobacterineae</taxon>
        <taxon>Myxococcaceae</taxon>
        <taxon>Myxococcus</taxon>
    </lineage>
</organism>
<dbReference type="InterPro" id="IPR013656">
    <property type="entry name" value="PAS_4"/>
</dbReference>
<dbReference type="SMART" id="SM00387">
    <property type="entry name" value="HATPase_c"/>
    <property type="match status" value="1"/>
</dbReference>
<dbReference type="InterPro" id="IPR003594">
    <property type="entry name" value="HATPase_dom"/>
</dbReference>
<dbReference type="Pfam" id="PF02518">
    <property type="entry name" value="HATPase_c"/>
    <property type="match status" value="1"/>
</dbReference>
<evidence type="ECO:0000259" key="7">
    <source>
        <dbReference type="PROSITE" id="PS50109"/>
    </source>
</evidence>